<accession>A0ABT3TRC0</accession>
<name>A0ABT3TRC0_9ACTN</name>
<keyword evidence="2" id="KW-1185">Reference proteome</keyword>
<proteinExistence type="predicted"/>
<protein>
    <submittedName>
        <fullName evidence="1">Uncharacterized protein</fullName>
    </submittedName>
</protein>
<organism evidence="1 2">
    <name type="scientific">Streptomyces beihaiensis</name>
    <dbReference type="NCBI Taxonomy" id="2984495"/>
    <lineage>
        <taxon>Bacteria</taxon>
        <taxon>Bacillati</taxon>
        <taxon>Actinomycetota</taxon>
        <taxon>Actinomycetes</taxon>
        <taxon>Kitasatosporales</taxon>
        <taxon>Streptomycetaceae</taxon>
        <taxon>Streptomyces</taxon>
    </lineage>
</organism>
<gene>
    <name evidence="1" type="ORF">OFY01_07350</name>
</gene>
<evidence type="ECO:0000313" key="1">
    <source>
        <dbReference type="EMBL" id="MCX3059585.1"/>
    </source>
</evidence>
<dbReference type="EMBL" id="JAPHNL010000057">
    <property type="protein sequence ID" value="MCX3059585.1"/>
    <property type="molecule type" value="Genomic_DNA"/>
</dbReference>
<sequence>MPDRTQPRRPLAVGDIIHGFAHGAFGRDHYDCVHIEAVGPDWIVARDPDEKWSDPSFTSGRPALELCQQARDEPCPRDTPCPLADTPALLTSKADENWCPCGHTVGDMERCIAGRIYGPCSSPGCGGVCEHQADCTSRRCRCKEAADADA</sequence>
<dbReference type="RefSeq" id="WP_266597507.1">
    <property type="nucleotide sequence ID" value="NZ_JAPHNL010000057.1"/>
</dbReference>
<reference evidence="1" key="1">
    <citation type="submission" date="2022-10" db="EMBL/GenBank/DDBJ databases">
        <title>Streptomyces beihaiensis sp. nov., a chitin degrading actinobacterium, isolated from shrimp pond soil.</title>
        <authorList>
            <person name="Xie J."/>
            <person name="Shen N."/>
        </authorList>
    </citation>
    <scope>NUCLEOTIDE SEQUENCE</scope>
    <source>
        <strain evidence="1">GXMU-J5</strain>
    </source>
</reference>
<evidence type="ECO:0000313" key="2">
    <source>
        <dbReference type="Proteomes" id="UP001163064"/>
    </source>
</evidence>
<dbReference type="Proteomes" id="UP001163064">
    <property type="component" value="Unassembled WGS sequence"/>
</dbReference>
<comment type="caution">
    <text evidence="1">The sequence shown here is derived from an EMBL/GenBank/DDBJ whole genome shotgun (WGS) entry which is preliminary data.</text>
</comment>